<dbReference type="GO" id="GO:0016787">
    <property type="term" value="F:hydrolase activity"/>
    <property type="evidence" value="ECO:0007669"/>
    <property type="project" value="UniProtKB-KW"/>
</dbReference>
<sequence>MRLKHDIFFGGLLISLSFLLAGCVSDDSRIAAKDIAQHSGLNRNDIQTKTFLIATWSRITPPAHLLRVYIEGDGFAWKSRTQPSDDPTPHNPIGLMLAAADKNQNVLYLARPCQFIGPPLPAYCDTSVWTNDRFSPFVIDAMNDVLNHFVKQYPGVKLELIGYSGGGNIAAILAERRADVRSLRTVAGNLDVAYVNATHHVSAMPDAVSAIESASALRTMPQLHFSGDVDKTVTPDVAQRFQRAVGGQCSQVEVVSNMAHGSDWAALWPQLLAKKLPECGE</sequence>
<dbReference type="PROSITE" id="PS51257">
    <property type="entry name" value="PROKAR_LIPOPROTEIN"/>
    <property type="match status" value="1"/>
</dbReference>
<protein>
    <submittedName>
        <fullName evidence="1">Alpha/beta hydrolase</fullName>
    </submittedName>
</protein>
<accession>A0A8H9YN44</accession>
<gene>
    <name evidence="1" type="ORF">HU722_04705</name>
</gene>
<dbReference type="Gene3D" id="3.40.50.1820">
    <property type="entry name" value="alpha/beta hydrolase"/>
    <property type="match status" value="1"/>
</dbReference>
<dbReference type="InterPro" id="IPR029058">
    <property type="entry name" value="AB_hydrolase_fold"/>
</dbReference>
<dbReference type="AlphaFoldDB" id="A0A8H9YN44"/>
<name>A0A8H9YN44_9PSED</name>
<dbReference type="SUPFAM" id="SSF53474">
    <property type="entry name" value="alpha/beta-Hydrolases"/>
    <property type="match status" value="1"/>
</dbReference>
<evidence type="ECO:0000313" key="1">
    <source>
        <dbReference type="EMBL" id="MBC3290817.1"/>
    </source>
</evidence>
<organism evidence="1">
    <name type="scientific">Pseudomonas tritici</name>
    <dbReference type="NCBI Taxonomy" id="2745518"/>
    <lineage>
        <taxon>Bacteria</taxon>
        <taxon>Pseudomonadati</taxon>
        <taxon>Pseudomonadota</taxon>
        <taxon>Gammaproteobacteria</taxon>
        <taxon>Pseudomonadales</taxon>
        <taxon>Pseudomonadaceae</taxon>
        <taxon>Pseudomonas</taxon>
    </lineage>
</organism>
<proteinExistence type="predicted"/>
<keyword evidence="1" id="KW-0378">Hydrolase</keyword>
<reference evidence="1" key="1">
    <citation type="journal article" date="2020" name="Microorganisms">
        <title>Reliable Identification of Environmental Pseudomonas Isolates Using the rpoD Gene.</title>
        <authorList>
            <consortium name="The Broad Institute Genome Sequencing Platform"/>
            <person name="Girard L."/>
            <person name="Lood C."/>
            <person name="Rokni-Zadeh H."/>
            <person name="van Noort V."/>
            <person name="Lavigne R."/>
            <person name="De Mot R."/>
        </authorList>
    </citation>
    <scope>NUCLEOTIDE SEQUENCE [LARGE SCALE GENOMIC DNA]</scope>
    <source>
        <strain evidence="1">SWRI145</strain>
    </source>
</reference>
<comment type="caution">
    <text evidence="1">The sequence shown here is derived from an EMBL/GenBank/DDBJ whole genome shotgun (WGS) entry which is preliminary data.</text>
</comment>
<dbReference type="EMBL" id="JABWQF010000002">
    <property type="protein sequence ID" value="MBC3290817.1"/>
    <property type="molecule type" value="Genomic_DNA"/>
</dbReference>